<protein>
    <submittedName>
        <fullName evidence="2">Uncharacterized protein</fullName>
    </submittedName>
</protein>
<dbReference type="EMBL" id="JAGQHS010000426">
    <property type="protein sequence ID" value="MCA9759651.1"/>
    <property type="molecule type" value="Genomic_DNA"/>
</dbReference>
<proteinExistence type="predicted"/>
<feature type="chain" id="PRO_5037408098" evidence="1">
    <location>
        <begin position="38"/>
        <end position="403"/>
    </location>
</feature>
<comment type="caution">
    <text evidence="2">The sequence shown here is derived from an EMBL/GenBank/DDBJ whole genome shotgun (WGS) entry which is preliminary data.</text>
</comment>
<evidence type="ECO:0000313" key="2">
    <source>
        <dbReference type="EMBL" id="MCA9759651.1"/>
    </source>
</evidence>
<dbReference type="Proteomes" id="UP000739538">
    <property type="component" value="Unassembled WGS sequence"/>
</dbReference>
<reference evidence="2" key="2">
    <citation type="journal article" date="2021" name="Microbiome">
        <title>Successional dynamics and alternative stable states in a saline activated sludge microbial community over 9 years.</title>
        <authorList>
            <person name="Wang Y."/>
            <person name="Ye J."/>
            <person name="Ju F."/>
            <person name="Liu L."/>
            <person name="Boyd J.A."/>
            <person name="Deng Y."/>
            <person name="Parks D.H."/>
            <person name="Jiang X."/>
            <person name="Yin X."/>
            <person name="Woodcroft B.J."/>
            <person name="Tyson G.W."/>
            <person name="Hugenholtz P."/>
            <person name="Polz M.F."/>
            <person name="Zhang T."/>
        </authorList>
    </citation>
    <scope>NUCLEOTIDE SEQUENCE</scope>
    <source>
        <strain evidence="2">HKST-UBA02</strain>
    </source>
</reference>
<sequence length="403" mass="45174">MQTAFQRDRFIGPLVVTRFVAMLVLCLAGGWSTEANAGADDYQAYCLYKAGADYPDGNPPYDQDVQGIGHDDENWFITQTEDLWKIPAHYALGSVDESDPGVLRNTIAAYPEIHDPGYRHFGDPVTFHYDSRTFLFVPIENDGIHLPGAVAVFRSYDLGFIDYAIFPSQVYDAGWCAIDDAGFLYSSRQHASSIFKYSVDWDRLVNQHDLVLTEMGEIPIYDESGQNLLDLVTMQGGEFAPGSKLLYLLSGFHDDDANERVSEGIHVMDTTTWRRVAHSTNGYGYFNYDYSSVWDGEPEGLTVWDLDNGLAPNVSGQLHVFMLDNEIFDDVTLYHYTNVWRVDRSSPCSQGEPTCAFRTVTAAHNVIFPRSEMRIQAGTYLENLALSKPMRVTAKGGLVRIGN</sequence>
<name>A0A956SGX3_UNCEI</name>
<reference evidence="2" key="1">
    <citation type="submission" date="2020-04" db="EMBL/GenBank/DDBJ databases">
        <authorList>
            <person name="Zhang T."/>
        </authorList>
    </citation>
    <scope>NUCLEOTIDE SEQUENCE</scope>
    <source>
        <strain evidence="2">HKST-UBA02</strain>
    </source>
</reference>
<accession>A0A956SGX3</accession>
<gene>
    <name evidence="2" type="ORF">KDA27_27895</name>
</gene>
<feature type="signal peptide" evidence="1">
    <location>
        <begin position="1"/>
        <end position="37"/>
    </location>
</feature>
<keyword evidence="1" id="KW-0732">Signal</keyword>
<dbReference type="AlphaFoldDB" id="A0A956SGX3"/>
<organism evidence="2 3">
    <name type="scientific">Eiseniibacteriota bacterium</name>
    <dbReference type="NCBI Taxonomy" id="2212470"/>
    <lineage>
        <taxon>Bacteria</taxon>
        <taxon>Candidatus Eiseniibacteriota</taxon>
    </lineage>
</organism>
<evidence type="ECO:0000256" key="1">
    <source>
        <dbReference type="SAM" id="SignalP"/>
    </source>
</evidence>
<evidence type="ECO:0000313" key="3">
    <source>
        <dbReference type="Proteomes" id="UP000739538"/>
    </source>
</evidence>